<evidence type="ECO:0000313" key="6">
    <source>
        <dbReference type="EMBL" id="MFD1694248.1"/>
    </source>
</evidence>
<dbReference type="EC" id="4.2.2.-" evidence="3"/>
<dbReference type="PANTHER" id="PTHR34183:SF1">
    <property type="entry name" value="ENDOLYTIC PEPTIDOGLYCAN TRANSGLYCOSYLASE RLPA"/>
    <property type="match status" value="1"/>
</dbReference>
<organism evidence="6 7">
    <name type="scientific">Roseibium aestuarii</name>
    <dbReference type="NCBI Taxonomy" id="2600299"/>
    <lineage>
        <taxon>Bacteria</taxon>
        <taxon>Pseudomonadati</taxon>
        <taxon>Pseudomonadota</taxon>
        <taxon>Alphaproteobacteria</taxon>
        <taxon>Hyphomicrobiales</taxon>
        <taxon>Stappiaceae</taxon>
        <taxon>Roseibium</taxon>
    </lineage>
</organism>
<dbReference type="CDD" id="cd22268">
    <property type="entry name" value="DPBB_RlpA-like"/>
    <property type="match status" value="1"/>
</dbReference>
<dbReference type="Pfam" id="PF03330">
    <property type="entry name" value="DPBB_1"/>
    <property type="match status" value="1"/>
</dbReference>
<evidence type="ECO:0000256" key="2">
    <source>
        <dbReference type="ARBA" id="ARBA00023316"/>
    </source>
</evidence>
<dbReference type="InterPro" id="IPR036908">
    <property type="entry name" value="RlpA-like_sf"/>
</dbReference>
<evidence type="ECO:0000256" key="4">
    <source>
        <dbReference type="RuleBase" id="RU003495"/>
    </source>
</evidence>
<gene>
    <name evidence="3" type="primary">rlpA</name>
    <name evidence="6" type="ORF">ACFSC7_01880</name>
</gene>
<evidence type="ECO:0000256" key="3">
    <source>
        <dbReference type="HAMAP-Rule" id="MF_02071"/>
    </source>
</evidence>
<proteinExistence type="inferred from homology"/>
<evidence type="ECO:0000259" key="5">
    <source>
        <dbReference type="Pfam" id="PF03330"/>
    </source>
</evidence>
<reference evidence="7" key="1">
    <citation type="journal article" date="2019" name="Int. J. Syst. Evol. Microbiol.">
        <title>The Global Catalogue of Microorganisms (GCM) 10K type strain sequencing project: providing services to taxonomists for standard genome sequencing and annotation.</title>
        <authorList>
            <consortium name="The Broad Institute Genomics Platform"/>
            <consortium name="The Broad Institute Genome Sequencing Center for Infectious Disease"/>
            <person name="Wu L."/>
            <person name="Ma J."/>
        </authorList>
    </citation>
    <scope>NUCLEOTIDE SEQUENCE [LARGE SCALE GENOMIC DNA]</scope>
    <source>
        <strain evidence="7">JCM 3369</strain>
    </source>
</reference>
<dbReference type="InterPro" id="IPR034718">
    <property type="entry name" value="RlpA"/>
</dbReference>
<dbReference type="NCBIfam" id="TIGR00413">
    <property type="entry name" value="rlpA"/>
    <property type="match status" value="1"/>
</dbReference>
<accession>A0ABW4JT17</accession>
<comment type="function">
    <text evidence="3">Lytic transglycosylase with a strong preference for naked glycan strands that lack stem peptides.</text>
</comment>
<feature type="domain" description="RlpA-like protein double-psi beta-barrel" evidence="5">
    <location>
        <begin position="118"/>
        <end position="207"/>
    </location>
</feature>
<sequence length="434" mass="44175">MDERNGLRVSRKARARAVTSQIDGQETAARDAATGGLTSRSLRMGLCLCVAAAVLAGCAETPEIKSKFSPKKYGVKASPKVVADGQPVPKGGGRYMVGKPYKVAGRWYKPELDESYEAEGLSSWYGPTFHGRQTANGEVFDKTALTAAHPTMPLPSYARVTNLKNGRSMIVRVNDRGPFHGNRVIDVSERVASLLGTKQAGVAKVKVEYVGPAQLDGRDESYLLASLSGPDAVQPGATMPGTMLASVSPSQLPPAAASGVPGDMASGPALYSPATGFASGSPVPLSRPYGSLIAVASAQTPGQTPATVAATQVALAFDPALAYEASIQSVQLASTNPFVAVSGPEAAAPVAAAPSATNAFVAPASASTSSSLQSGGQATGVLGTMVLPTASPRLSSGSAISSFAATGRISAAYQALAEVSGNSISLHDLAARQN</sequence>
<dbReference type="InterPro" id="IPR012997">
    <property type="entry name" value="RplA"/>
</dbReference>
<keyword evidence="2 3" id="KW-0961">Cell wall biogenesis/degradation</keyword>
<dbReference type="InterPro" id="IPR009009">
    <property type="entry name" value="RlpA-like_DPBB"/>
</dbReference>
<evidence type="ECO:0000256" key="1">
    <source>
        <dbReference type="ARBA" id="ARBA00023239"/>
    </source>
</evidence>
<keyword evidence="1 3" id="KW-0456">Lyase</keyword>
<dbReference type="EMBL" id="JBHUFA010000001">
    <property type="protein sequence ID" value="MFD1694248.1"/>
    <property type="molecule type" value="Genomic_DNA"/>
</dbReference>
<dbReference type="HAMAP" id="MF_02071">
    <property type="entry name" value="RlpA"/>
    <property type="match status" value="1"/>
</dbReference>
<protein>
    <recommendedName>
        <fullName evidence="3">Endolytic peptidoglycan transglycosylase RlpA</fullName>
        <ecNumber evidence="3">4.2.2.-</ecNumber>
    </recommendedName>
</protein>
<comment type="similarity">
    <text evidence="3 4">Belongs to the RlpA family.</text>
</comment>
<dbReference type="PANTHER" id="PTHR34183">
    <property type="entry name" value="ENDOLYTIC PEPTIDOGLYCAN TRANSGLYCOSYLASE RLPA"/>
    <property type="match status" value="1"/>
</dbReference>
<dbReference type="Proteomes" id="UP001597327">
    <property type="component" value="Unassembled WGS sequence"/>
</dbReference>
<evidence type="ECO:0000313" key="7">
    <source>
        <dbReference type="Proteomes" id="UP001597327"/>
    </source>
</evidence>
<comment type="caution">
    <text evidence="6">The sequence shown here is derived from an EMBL/GenBank/DDBJ whole genome shotgun (WGS) entry which is preliminary data.</text>
</comment>
<dbReference type="Gene3D" id="2.40.40.10">
    <property type="entry name" value="RlpA-like domain"/>
    <property type="match status" value="1"/>
</dbReference>
<dbReference type="SUPFAM" id="SSF50685">
    <property type="entry name" value="Barwin-like endoglucanases"/>
    <property type="match status" value="1"/>
</dbReference>
<name>A0ABW4JT17_9HYPH</name>
<dbReference type="RefSeq" id="WP_341872926.1">
    <property type="nucleotide sequence ID" value="NZ_JBHUFA010000001.1"/>
</dbReference>
<keyword evidence="7" id="KW-1185">Reference proteome</keyword>